<feature type="repeat" description="WD" evidence="5">
    <location>
        <begin position="8"/>
        <end position="49"/>
    </location>
</feature>
<organism evidence="9 10">
    <name type="scientific">Aspergillus oryzae</name>
    <name type="common">Yellow koji mold</name>
    <dbReference type="NCBI Taxonomy" id="5062"/>
    <lineage>
        <taxon>Eukaryota</taxon>
        <taxon>Fungi</taxon>
        <taxon>Dikarya</taxon>
        <taxon>Ascomycota</taxon>
        <taxon>Pezizomycotina</taxon>
        <taxon>Eurotiomycetes</taxon>
        <taxon>Eurotiomycetidae</taxon>
        <taxon>Eurotiales</taxon>
        <taxon>Aspergillaceae</taxon>
        <taxon>Aspergillus</taxon>
        <taxon>Aspergillus subgen. Circumdati</taxon>
    </lineage>
</organism>
<dbReference type="GO" id="GO:0016020">
    <property type="term" value="C:membrane"/>
    <property type="evidence" value="ECO:0007669"/>
    <property type="project" value="UniProtKB-SubCell"/>
</dbReference>
<feature type="transmembrane region" description="Helical" evidence="7">
    <location>
        <begin position="764"/>
        <end position="785"/>
    </location>
</feature>
<dbReference type="Gene3D" id="1.20.1740.10">
    <property type="entry name" value="Amino acid/polyamine transporter I"/>
    <property type="match status" value="1"/>
</dbReference>
<comment type="caution">
    <text evidence="9">The sequence shown here is derived from an EMBL/GenBank/DDBJ whole genome shotgun (WGS) entry which is preliminary data.</text>
</comment>
<evidence type="ECO:0000256" key="2">
    <source>
        <dbReference type="ARBA" id="ARBA00022692"/>
    </source>
</evidence>
<dbReference type="InterPro" id="IPR004841">
    <property type="entry name" value="AA-permease/SLC12A_dom"/>
</dbReference>
<dbReference type="InterPro" id="IPR001680">
    <property type="entry name" value="WD40_rpt"/>
</dbReference>
<feature type="compositionally biased region" description="Low complexity" evidence="6">
    <location>
        <begin position="274"/>
        <end position="300"/>
    </location>
</feature>
<feature type="transmembrane region" description="Helical" evidence="7">
    <location>
        <begin position="540"/>
        <end position="557"/>
    </location>
</feature>
<evidence type="ECO:0000256" key="1">
    <source>
        <dbReference type="ARBA" id="ARBA00004141"/>
    </source>
</evidence>
<evidence type="ECO:0000256" key="7">
    <source>
        <dbReference type="SAM" id="Phobius"/>
    </source>
</evidence>
<dbReference type="InterPro" id="IPR036322">
    <property type="entry name" value="WD40_repeat_dom_sf"/>
</dbReference>
<evidence type="ECO:0000256" key="4">
    <source>
        <dbReference type="ARBA" id="ARBA00023136"/>
    </source>
</evidence>
<evidence type="ECO:0000313" key="10">
    <source>
        <dbReference type="Proteomes" id="UP001165205"/>
    </source>
</evidence>
<reference evidence="9" key="1">
    <citation type="submission" date="2023-04" db="EMBL/GenBank/DDBJ databases">
        <title>Aspergillus oryzae NBRC 4228.</title>
        <authorList>
            <person name="Ichikawa N."/>
            <person name="Sato H."/>
            <person name="Tonouchi N."/>
        </authorList>
    </citation>
    <scope>NUCLEOTIDE SEQUENCE</scope>
    <source>
        <strain evidence="9">NBRC 4228</strain>
    </source>
</reference>
<dbReference type="EMBL" id="BSYA01000049">
    <property type="protein sequence ID" value="GMG28834.1"/>
    <property type="molecule type" value="Genomic_DNA"/>
</dbReference>
<dbReference type="Pfam" id="PF00324">
    <property type="entry name" value="AA_permease"/>
    <property type="match status" value="1"/>
</dbReference>
<dbReference type="Proteomes" id="UP001165205">
    <property type="component" value="Unassembled WGS sequence"/>
</dbReference>
<dbReference type="SUPFAM" id="SSF50978">
    <property type="entry name" value="WD40 repeat-like"/>
    <property type="match status" value="1"/>
</dbReference>
<sequence>MSGFADFDAGHRDLITVTKFNFYGNRIVTASSDHRMKVWDQKDGEWQLTDTWRAHDAEIRDASWNGPFTGQHIGSVGEDMKCKIWQEDVTQPPNSGRRFRSIFRMTAPYRHPFVSIDFRNIDLESWLAVITRDGFLMVMEPVRPDTLADWQPLDQFRVCTAPQRGEETSFKVQFHHDPTDITHSVLPSSDRKSLSLVVAAMDSVKVYRTDTSRRFYHAIELSSHGGLVRDISWANGSVRGYDLIASGCKDGFIRIFEIYTSAADNEPHGSNGEQSRPSTQSSTRATTQSGIGSALASRAPMSMASRSATGDAQFKHTYKEVACSVVCLAQLIIRLIELPLIYLSFLLWAFPLIATALATVPSLGETTCAPHPMVLSIDSTEEVATFKSICTAHIPLAPFECVRRILYCVDALRPNARFSDRTPSYTIFTSDCTMAIGPTLGTGLFIGSGQALAAGGPASLLGSYIFISVLVYCVSTAVAEIAAHLPSQTGTMVNHTYRYASSHLGFSLGYLRWFSIAALVPFEITNAMVNLGLWNPGARLAIRISIVTAVVFFFNMLPEKAFKRSEAAFTALKLVTTIGLIIISGYLAVRGVPESAARGFRYWHEPGAMNEYLTDGHLGRLLGLVQCILCSTISFIFSPELIVQRAEQVDSESVRNALDMTRIDCFHLFALYILSSLAITVSSPSDEPLLTNHGIGAGLSPYIVGIRRSGIPILPTVATALIFLSSVASGRSFLYISSRTLCSLAETGHGPELFKVRNDYGVPYISVIISALFSGFAYLSLAMSASVVFNLLMYFITTSGYISWLFSCVIYFQFRRTTALQGFTPANQTRIQPYGAYFGIAACTFLPLANALLLAAPSWIVARNSIPAYIAVSIFLLLYFGHLMKSIVTQRRLQSEELRKQGCGDMLEKCTARPQASKFPWFCKKACPLNDLVLCSLSMVPEDWGPLTSQAPRHSTGLVFATDRVGSPPNMINSGR</sequence>
<dbReference type="PROSITE" id="PS50294">
    <property type="entry name" value="WD_REPEATS_REGION"/>
    <property type="match status" value="1"/>
</dbReference>
<feature type="transmembrane region" description="Helical" evidence="7">
    <location>
        <begin position="791"/>
        <end position="814"/>
    </location>
</feature>
<accession>A0AAN4YLV6</accession>
<dbReference type="PANTHER" id="PTHR43341">
    <property type="entry name" value="AMINO ACID PERMEASE"/>
    <property type="match status" value="1"/>
</dbReference>
<feature type="transmembrane region" description="Helical" evidence="7">
    <location>
        <begin position="340"/>
        <end position="360"/>
    </location>
</feature>
<feature type="region of interest" description="Disordered" evidence="6">
    <location>
        <begin position="264"/>
        <end position="300"/>
    </location>
</feature>
<feature type="domain" description="Amino acid permease/ SLC12A" evidence="8">
    <location>
        <begin position="434"/>
        <end position="884"/>
    </location>
</feature>
<evidence type="ECO:0000256" key="6">
    <source>
        <dbReference type="SAM" id="MobiDB-lite"/>
    </source>
</evidence>
<name>A0AAN4YLV6_ASPOZ</name>
<keyword evidence="5" id="KW-0853">WD repeat</keyword>
<keyword evidence="2 7" id="KW-0812">Transmembrane</keyword>
<evidence type="ECO:0000259" key="8">
    <source>
        <dbReference type="Pfam" id="PF00324"/>
    </source>
</evidence>
<dbReference type="SMART" id="SM00320">
    <property type="entry name" value="WD40"/>
    <property type="match status" value="3"/>
</dbReference>
<dbReference type="InterPro" id="IPR050524">
    <property type="entry name" value="APC_YAT"/>
</dbReference>
<feature type="transmembrane region" description="Helical" evidence="7">
    <location>
        <begin position="464"/>
        <end position="485"/>
    </location>
</feature>
<keyword evidence="3 7" id="KW-1133">Transmembrane helix</keyword>
<comment type="subcellular location">
    <subcellularLocation>
        <location evidence="1">Membrane</location>
        <topology evidence="1">Multi-pass membrane protein</topology>
    </subcellularLocation>
</comment>
<dbReference type="Pfam" id="PF00400">
    <property type="entry name" value="WD40"/>
    <property type="match status" value="1"/>
</dbReference>
<feature type="transmembrane region" description="Helical" evidence="7">
    <location>
        <begin position="569"/>
        <end position="589"/>
    </location>
</feature>
<dbReference type="InterPro" id="IPR015943">
    <property type="entry name" value="WD40/YVTN_repeat-like_dom_sf"/>
</dbReference>
<dbReference type="PANTHER" id="PTHR43341:SF34">
    <property type="entry name" value="TRANSPORTER, PUTATIVE (EUROFUNG)-RELATED"/>
    <property type="match status" value="1"/>
</dbReference>
<keyword evidence="4 7" id="KW-0472">Membrane</keyword>
<evidence type="ECO:0000313" key="9">
    <source>
        <dbReference type="EMBL" id="GMG28834.1"/>
    </source>
</evidence>
<gene>
    <name evidence="9" type="ORF">Aory04_000518300</name>
</gene>
<protein>
    <submittedName>
        <fullName evidence="9">Unnamed protein product</fullName>
    </submittedName>
</protein>
<feature type="transmembrane region" description="Helical" evidence="7">
    <location>
        <begin position="663"/>
        <end position="681"/>
    </location>
</feature>
<dbReference type="Gene3D" id="2.130.10.10">
    <property type="entry name" value="YVTN repeat-like/Quinoprotein amine dehydrogenase"/>
    <property type="match status" value="1"/>
</dbReference>
<feature type="transmembrane region" description="Helical" evidence="7">
    <location>
        <begin position="497"/>
        <end position="520"/>
    </location>
</feature>
<proteinExistence type="predicted"/>
<evidence type="ECO:0000256" key="3">
    <source>
        <dbReference type="ARBA" id="ARBA00022989"/>
    </source>
</evidence>
<evidence type="ECO:0000256" key="5">
    <source>
        <dbReference type="PROSITE-ProRule" id="PRU00221"/>
    </source>
</evidence>
<dbReference type="AlphaFoldDB" id="A0AAN4YLV6"/>
<feature type="transmembrane region" description="Helical" evidence="7">
    <location>
        <begin position="621"/>
        <end position="643"/>
    </location>
</feature>
<dbReference type="GO" id="GO:0015171">
    <property type="term" value="F:amino acid transmembrane transporter activity"/>
    <property type="evidence" value="ECO:0007669"/>
    <property type="project" value="TreeGrafter"/>
</dbReference>
<feature type="transmembrane region" description="Helical" evidence="7">
    <location>
        <begin position="835"/>
        <end position="860"/>
    </location>
</feature>
<feature type="transmembrane region" description="Helical" evidence="7">
    <location>
        <begin position="866"/>
        <end position="884"/>
    </location>
</feature>
<dbReference type="PROSITE" id="PS50082">
    <property type="entry name" value="WD_REPEATS_2"/>
    <property type="match status" value="1"/>
</dbReference>
<feature type="transmembrane region" description="Helical" evidence="7">
    <location>
        <begin position="709"/>
        <end position="729"/>
    </location>
</feature>